<dbReference type="OMA" id="QVEASHW"/>
<sequence>MAAKIDKLVVNDPRATKQSTEVNGRRWHYIDALPETQQKGTIVLIHGFPDISFAWRYQIPLFLDLGFRCIALDCMGYSDTGSSSNLKDFSFKTHADAIAGIAKAIGAHQIIIGGHDWGGFTVYRVAQWYPDLVSHVFSVCTAYAPPMEKFVSTEELSKTTIPQFAYQLQFGSQDGKVEKHVKDEASIRKFLLGMYGGRTASRKPFMTPERGIDLAMIETEDIAMTPLLSEEELDFYVKEFAKNGLNGPCSWYRTRKINWEDDLGLPQSSKKQLKQPTLYILATKDNVLTREMSRGMEKAIPNLSRGEVPAGHWALWQTPTQVNAFLKDWLQGVVLGRKSKL</sequence>
<dbReference type="AlphaFoldDB" id="N1PRG1"/>
<comment type="similarity">
    <text evidence="2">Belongs to the AB hydrolase superfamily. Epoxide hydrolase family.</text>
</comment>
<dbReference type="STRING" id="675120.N1PRG1"/>
<evidence type="ECO:0000256" key="2">
    <source>
        <dbReference type="ARBA" id="ARBA00038334"/>
    </source>
</evidence>
<dbReference type="SUPFAM" id="SSF53474">
    <property type="entry name" value="alpha/beta-Hydrolases"/>
    <property type="match status" value="1"/>
</dbReference>
<dbReference type="Proteomes" id="UP000016933">
    <property type="component" value="Unassembled WGS sequence"/>
</dbReference>
<proteinExistence type="inferred from homology"/>
<dbReference type="eggNOG" id="KOG4178">
    <property type="taxonomic scope" value="Eukaryota"/>
</dbReference>
<keyword evidence="5" id="KW-1185">Reference proteome</keyword>
<evidence type="ECO:0000313" key="5">
    <source>
        <dbReference type="Proteomes" id="UP000016933"/>
    </source>
</evidence>
<evidence type="ECO:0000259" key="3">
    <source>
        <dbReference type="Pfam" id="PF00561"/>
    </source>
</evidence>
<gene>
    <name evidence="4" type="ORF">DOTSEDRAFT_71282</name>
</gene>
<dbReference type="HOGENOM" id="CLU_020336_7_5_1"/>
<organism evidence="4 5">
    <name type="scientific">Dothistroma septosporum (strain NZE10 / CBS 128990)</name>
    <name type="common">Red band needle blight fungus</name>
    <name type="synonym">Mycosphaerella pini</name>
    <dbReference type="NCBI Taxonomy" id="675120"/>
    <lineage>
        <taxon>Eukaryota</taxon>
        <taxon>Fungi</taxon>
        <taxon>Dikarya</taxon>
        <taxon>Ascomycota</taxon>
        <taxon>Pezizomycotina</taxon>
        <taxon>Dothideomycetes</taxon>
        <taxon>Dothideomycetidae</taxon>
        <taxon>Mycosphaerellales</taxon>
        <taxon>Mycosphaerellaceae</taxon>
        <taxon>Dothistroma</taxon>
    </lineage>
</organism>
<dbReference type="Pfam" id="PF00561">
    <property type="entry name" value="Abhydrolase_1"/>
    <property type="match status" value="1"/>
</dbReference>
<dbReference type="OrthoDB" id="408373at2759"/>
<accession>N1PRG1</accession>
<feature type="domain" description="AB hydrolase-1" evidence="3">
    <location>
        <begin position="41"/>
        <end position="317"/>
    </location>
</feature>
<dbReference type="EMBL" id="KB446538">
    <property type="protein sequence ID" value="EME45523.1"/>
    <property type="molecule type" value="Genomic_DNA"/>
</dbReference>
<dbReference type="InterPro" id="IPR000639">
    <property type="entry name" value="Epox_hydrolase-like"/>
</dbReference>
<dbReference type="PANTHER" id="PTHR43329">
    <property type="entry name" value="EPOXIDE HYDROLASE"/>
    <property type="match status" value="1"/>
</dbReference>
<dbReference type="InterPro" id="IPR029058">
    <property type="entry name" value="AB_hydrolase_fold"/>
</dbReference>
<protein>
    <recommendedName>
        <fullName evidence="3">AB hydrolase-1 domain-containing protein</fullName>
    </recommendedName>
</protein>
<evidence type="ECO:0000256" key="1">
    <source>
        <dbReference type="ARBA" id="ARBA00022801"/>
    </source>
</evidence>
<dbReference type="Gene3D" id="3.40.50.1820">
    <property type="entry name" value="alpha/beta hydrolase"/>
    <property type="match status" value="1"/>
</dbReference>
<reference evidence="5" key="1">
    <citation type="journal article" date="2012" name="PLoS Genet.">
        <title>The genomes of the fungal plant pathogens Cladosporium fulvum and Dothistroma septosporum reveal adaptation to different hosts and lifestyles but also signatures of common ancestry.</title>
        <authorList>
            <person name="de Wit P.J.G.M."/>
            <person name="van der Burgt A."/>
            <person name="Oekmen B."/>
            <person name="Stergiopoulos I."/>
            <person name="Abd-Elsalam K.A."/>
            <person name="Aerts A.L."/>
            <person name="Bahkali A.H."/>
            <person name="Beenen H.G."/>
            <person name="Chettri P."/>
            <person name="Cox M.P."/>
            <person name="Datema E."/>
            <person name="de Vries R.P."/>
            <person name="Dhillon B."/>
            <person name="Ganley A.R."/>
            <person name="Griffiths S.A."/>
            <person name="Guo Y."/>
            <person name="Hamelin R.C."/>
            <person name="Henrissat B."/>
            <person name="Kabir M.S."/>
            <person name="Jashni M.K."/>
            <person name="Kema G."/>
            <person name="Klaubauf S."/>
            <person name="Lapidus A."/>
            <person name="Levasseur A."/>
            <person name="Lindquist E."/>
            <person name="Mehrabi R."/>
            <person name="Ohm R.A."/>
            <person name="Owen T.J."/>
            <person name="Salamov A."/>
            <person name="Schwelm A."/>
            <person name="Schijlen E."/>
            <person name="Sun H."/>
            <person name="van den Burg H.A."/>
            <person name="van Ham R.C.H.J."/>
            <person name="Zhang S."/>
            <person name="Goodwin S.B."/>
            <person name="Grigoriev I.V."/>
            <person name="Collemare J."/>
            <person name="Bradshaw R.E."/>
        </authorList>
    </citation>
    <scope>NUCLEOTIDE SEQUENCE [LARGE SCALE GENOMIC DNA]</scope>
    <source>
        <strain evidence="5">NZE10 / CBS 128990</strain>
    </source>
</reference>
<dbReference type="GO" id="GO:0016787">
    <property type="term" value="F:hydrolase activity"/>
    <property type="evidence" value="ECO:0007669"/>
    <property type="project" value="UniProtKB-KW"/>
</dbReference>
<name>N1PRG1_DOTSN</name>
<dbReference type="InterPro" id="IPR000073">
    <property type="entry name" value="AB_hydrolase_1"/>
</dbReference>
<reference evidence="4 5" key="2">
    <citation type="journal article" date="2012" name="PLoS Pathog.">
        <title>Diverse lifestyles and strategies of plant pathogenesis encoded in the genomes of eighteen Dothideomycetes fungi.</title>
        <authorList>
            <person name="Ohm R.A."/>
            <person name="Feau N."/>
            <person name="Henrissat B."/>
            <person name="Schoch C.L."/>
            <person name="Horwitz B.A."/>
            <person name="Barry K.W."/>
            <person name="Condon B.J."/>
            <person name="Copeland A.C."/>
            <person name="Dhillon B."/>
            <person name="Glaser F."/>
            <person name="Hesse C.N."/>
            <person name="Kosti I."/>
            <person name="LaButti K."/>
            <person name="Lindquist E.A."/>
            <person name="Lucas S."/>
            <person name="Salamov A.A."/>
            <person name="Bradshaw R.E."/>
            <person name="Ciuffetti L."/>
            <person name="Hamelin R.C."/>
            <person name="Kema G.H.J."/>
            <person name="Lawrence C."/>
            <person name="Scott J.A."/>
            <person name="Spatafora J.W."/>
            <person name="Turgeon B.G."/>
            <person name="de Wit P.J.G.M."/>
            <person name="Zhong S."/>
            <person name="Goodwin S.B."/>
            <person name="Grigoriev I.V."/>
        </authorList>
    </citation>
    <scope>NUCLEOTIDE SEQUENCE [LARGE SCALE GENOMIC DNA]</scope>
    <source>
        <strain evidence="5">NZE10 / CBS 128990</strain>
    </source>
</reference>
<evidence type="ECO:0000313" key="4">
    <source>
        <dbReference type="EMBL" id="EME45523.1"/>
    </source>
</evidence>
<dbReference type="PRINTS" id="PR00412">
    <property type="entry name" value="EPOXHYDRLASE"/>
</dbReference>
<keyword evidence="1" id="KW-0378">Hydrolase</keyword>